<dbReference type="EMBL" id="CP009885">
    <property type="protein sequence ID" value="QPB72570.1"/>
    <property type="molecule type" value="Genomic_DNA"/>
</dbReference>
<protein>
    <submittedName>
        <fullName evidence="1">Uncharacterized protein</fullName>
    </submittedName>
</protein>
<evidence type="ECO:0000313" key="1">
    <source>
        <dbReference type="EMBL" id="QPB72565.1"/>
    </source>
</evidence>
<dbReference type="KEGG" id="xfh:XFHB_13735"/>
<dbReference type="RefSeq" id="WP_010894100.1">
    <property type="nucleotide sequence ID" value="NZ_CP009790.1"/>
</dbReference>
<name>A0ABD7BYK0_XYLFS</name>
<proteinExistence type="predicted"/>
<dbReference type="AlphaFoldDB" id="A0ABD7BYK0"/>
<sequence>MSRYVSATWRTDARGSLSTASACNIMGMDDSLLSLPLDVGILAPLESGHESTL</sequence>
<evidence type="ECO:0000313" key="2">
    <source>
        <dbReference type="EMBL" id="QPB72570.1"/>
    </source>
</evidence>
<reference evidence="1" key="2">
    <citation type="journal article" date="2020" name="Phytopathology">
        <title>High-Quality Draft Genome Sequence Resources of Eight Xylella fastidiosa Strains Isolated from Citrus, Coffee, Plum, and Hibiscus in South America.</title>
        <authorList>
            <person name="Pierry P.M."/>
            <person name="de Santana W.O."/>
            <person name="Kitajima J.P."/>
            <person name="Martins-Junior J."/>
            <person name="Zaini P.A."/>
            <person name="Uceda-Campos G."/>
            <person name="Feitosa-Junior O.R."/>
            <person name="Pessoa P.I.S."/>
            <person name="Coletta-Filho H.D."/>
            <person name="de Souza A.A."/>
            <person name="Machado M.A."/>
            <person name="Gesteira A.D.S."/>
            <person name="Martins L.F."/>
            <person name="Amaral M.S."/>
            <person name="Beckedorff F.C."/>
            <person name="de Almeida L.G.P."/>
            <person name="de Vasconcelos A.T.R."/>
            <person name="Verjovski-Almeida S."/>
            <person name="Setubal J.C."/>
            <person name="da Silva A.M."/>
        </authorList>
    </citation>
    <scope>NUCLEOTIDE SEQUENCE</scope>
    <source>
        <strain evidence="1">Hib4</strain>
    </source>
</reference>
<reference evidence="3" key="1">
    <citation type="submission" date="2014-11" db="EMBL/GenBank/DDBJ databases">
        <title>Xylella fastidiosa Hib4 Genome Sequencing.</title>
        <authorList>
            <person name="Pierry P.M."/>
            <person name="da Silva A.M."/>
        </authorList>
    </citation>
    <scope>NUCLEOTIDE SEQUENCE [LARGE SCALE GENOMIC DNA]</scope>
    <source>
        <strain evidence="3">Hib4</strain>
    </source>
</reference>
<accession>A0ABD7BYK0</accession>
<dbReference type="Proteomes" id="UP000196980">
    <property type="component" value="Chromosome"/>
</dbReference>
<evidence type="ECO:0000313" key="3">
    <source>
        <dbReference type="Proteomes" id="UP000196980"/>
    </source>
</evidence>
<gene>
    <name evidence="1" type="ORF">XFHB_13715</name>
    <name evidence="2" type="ORF">XFHB_13735</name>
</gene>
<dbReference type="KEGG" id="xfh:XFHB_13715"/>
<organism evidence="1 3">
    <name type="scientific">Xylella fastidiosa</name>
    <dbReference type="NCBI Taxonomy" id="2371"/>
    <lineage>
        <taxon>Bacteria</taxon>
        <taxon>Pseudomonadati</taxon>
        <taxon>Pseudomonadota</taxon>
        <taxon>Gammaproteobacteria</taxon>
        <taxon>Lysobacterales</taxon>
        <taxon>Lysobacteraceae</taxon>
        <taxon>Xylella</taxon>
    </lineage>
</organism>
<dbReference type="EMBL" id="CP009885">
    <property type="protein sequence ID" value="QPB72565.1"/>
    <property type="molecule type" value="Genomic_DNA"/>
</dbReference>